<dbReference type="InterPro" id="IPR001611">
    <property type="entry name" value="Leu-rich_rpt"/>
</dbReference>
<keyword evidence="8" id="KW-0472">Membrane</keyword>
<evidence type="ECO:0000256" key="10">
    <source>
        <dbReference type="ARBA" id="ARBA00023180"/>
    </source>
</evidence>
<evidence type="ECO:0000256" key="4">
    <source>
        <dbReference type="ARBA" id="ARBA00022614"/>
    </source>
</evidence>
<dbReference type="Gene3D" id="3.80.10.10">
    <property type="entry name" value="Ribonuclease Inhibitor"/>
    <property type="match status" value="1"/>
</dbReference>
<evidence type="ECO:0000256" key="8">
    <source>
        <dbReference type="ARBA" id="ARBA00023136"/>
    </source>
</evidence>
<gene>
    <name evidence="11" type="ORF">CK203_088724</name>
</gene>
<name>A0A438CLQ0_VITVI</name>
<comment type="subcellular location">
    <subcellularLocation>
        <location evidence="1">Cell membrane</location>
        <topology evidence="1">Single-pass type I membrane protein</topology>
    </subcellularLocation>
</comment>
<dbReference type="EMBL" id="QGNW01002179">
    <property type="protein sequence ID" value="RVW24142.1"/>
    <property type="molecule type" value="Genomic_DNA"/>
</dbReference>
<evidence type="ECO:0000256" key="3">
    <source>
        <dbReference type="ARBA" id="ARBA00022475"/>
    </source>
</evidence>
<evidence type="ECO:0000313" key="12">
    <source>
        <dbReference type="Proteomes" id="UP000288805"/>
    </source>
</evidence>
<dbReference type="Pfam" id="PF00560">
    <property type="entry name" value="LRR_1"/>
    <property type="match status" value="2"/>
</dbReference>
<evidence type="ECO:0000256" key="7">
    <source>
        <dbReference type="ARBA" id="ARBA00022989"/>
    </source>
</evidence>
<sequence>MLSLTTSENSKSMLPNIQRLDLSNNKISGVWSWNMGNDAMWNRFHGTISQTFLKGNAIKNLDFNGCSKIKSLFMSLRIIDLAHNDFDGDLPEMYLRSLKAIMNIDERNMTRKYIGDSYYQDSITVTTKGLEVELLKS</sequence>
<evidence type="ECO:0000256" key="1">
    <source>
        <dbReference type="ARBA" id="ARBA00004251"/>
    </source>
</evidence>
<dbReference type="PANTHER" id="PTHR27004">
    <property type="entry name" value="RECEPTOR-LIKE PROTEIN 12 ISOFORM X1"/>
    <property type="match status" value="1"/>
</dbReference>
<evidence type="ECO:0000256" key="6">
    <source>
        <dbReference type="ARBA" id="ARBA00022737"/>
    </source>
</evidence>
<dbReference type="GO" id="GO:0005886">
    <property type="term" value="C:plasma membrane"/>
    <property type="evidence" value="ECO:0007669"/>
    <property type="project" value="UniProtKB-SubCell"/>
</dbReference>
<keyword evidence="5" id="KW-0812">Transmembrane</keyword>
<protein>
    <submittedName>
        <fullName evidence="11">Uncharacterized protein</fullName>
    </submittedName>
</protein>
<dbReference type="SUPFAM" id="SSF52058">
    <property type="entry name" value="L domain-like"/>
    <property type="match status" value="1"/>
</dbReference>
<keyword evidence="4" id="KW-0433">Leucine-rich repeat</keyword>
<reference evidence="11 12" key="1">
    <citation type="journal article" date="2018" name="PLoS Genet.">
        <title>Population sequencing reveals clonal diversity and ancestral inbreeding in the grapevine cultivar Chardonnay.</title>
        <authorList>
            <person name="Roach M.J."/>
            <person name="Johnson D.L."/>
            <person name="Bohlmann J."/>
            <person name="van Vuuren H.J."/>
            <person name="Jones S.J."/>
            <person name="Pretorius I.S."/>
            <person name="Schmidt S.A."/>
            <person name="Borneman A.R."/>
        </authorList>
    </citation>
    <scope>NUCLEOTIDE SEQUENCE [LARGE SCALE GENOMIC DNA]</scope>
    <source>
        <strain evidence="12">cv. Chardonnay</strain>
        <tissue evidence="11">Leaf</tissue>
    </source>
</reference>
<dbReference type="InterPro" id="IPR032675">
    <property type="entry name" value="LRR_dom_sf"/>
</dbReference>
<comment type="similarity">
    <text evidence="2">Belongs to the RLP family.</text>
</comment>
<keyword evidence="6" id="KW-0677">Repeat</keyword>
<keyword evidence="7" id="KW-1133">Transmembrane helix</keyword>
<comment type="caution">
    <text evidence="11">The sequence shown here is derived from an EMBL/GenBank/DDBJ whole genome shotgun (WGS) entry which is preliminary data.</text>
</comment>
<evidence type="ECO:0000256" key="2">
    <source>
        <dbReference type="ARBA" id="ARBA00009592"/>
    </source>
</evidence>
<keyword evidence="9" id="KW-0675">Receptor</keyword>
<dbReference type="Proteomes" id="UP000288805">
    <property type="component" value="Unassembled WGS sequence"/>
</dbReference>
<proteinExistence type="inferred from homology"/>
<evidence type="ECO:0000313" key="11">
    <source>
        <dbReference type="EMBL" id="RVW24142.1"/>
    </source>
</evidence>
<keyword evidence="3" id="KW-1003">Cell membrane</keyword>
<keyword evidence="10" id="KW-0325">Glycoprotein</keyword>
<accession>A0A438CLQ0</accession>
<evidence type="ECO:0000256" key="5">
    <source>
        <dbReference type="ARBA" id="ARBA00022692"/>
    </source>
</evidence>
<dbReference type="AlphaFoldDB" id="A0A438CLQ0"/>
<evidence type="ECO:0000256" key="9">
    <source>
        <dbReference type="ARBA" id="ARBA00023170"/>
    </source>
</evidence>
<dbReference type="PANTHER" id="PTHR27004:SF428">
    <property type="entry name" value="OS01G0160600 PROTEIN"/>
    <property type="match status" value="1"/>
</dbReference>
<organism evidence="11 12">
    <name type="scientific">Vitis vinifera</name>
    <name type="common">Grape</name>
    <dbReference type="NCBI Taxonomy" id="29760"/>
    <lineage>
        <taxon>Eukaryota</taxon>
        <taxon>Viridiplantae</taxon>
        <taxon>Streptophyta</taxon>
        <taxon>Embryophyta</taxon>
        <taxon>Tracheophyta</taxon>
        <taxon>Spermatophyta</taxon>
        <taxon>Magnoliopsida</taxon>
        <taxon>eudicotyledons</taxon>
        <taxon>Gunneridae</taxon>
        <taxon>Pentapetalae</taxon>
        <taxon>rosids</taxon>
        <taxon>Vitales</taxon>
        <taxon>Vitaceae</taxon>
        <taxon>Viteae</taxon>
        <taxon>Vitis</taxon>
    </lineage>
</organism>